<sequence>MGQITKMPTTKTVNFGGLTLECRLTGRAILNIEKRLDESLMGLFIKNEGEMKLPPANKVLIVLHLSNTVHGVKEADVVKAFENFIDDGGNSMELFGIVQDLLGEAGFFGKSKDKAESEELTLDNAKEEESIL</sequence>
<organism evidence="1 2">
    <name type="scientific">Trichococcus collinsii</name>
    <dbReference type="NCBI Taxonomy" id="157076"/>
    <lineage>
        <taxon>Bacteria</taxon>
        <taxon>Bacillati</taxon>
        <taxon>Bacillota</taxon>
        <taxon>Bacilli</taxon>
        <taxon>Lactobacillales</taxon>
        <taxon>Carnobacteriaceae</taxon>
        <taxon>Trichococcus</taxon>
    </lineage>
</organism>
<reference evidence="1 2" key="1">
    <citation type="submission" date="2016-10" db="EMBL/GenBank/DDBJ databases">
        <authorList>
            <person name="Varghese N."/>
            <person name="Submissions S."/>
        </authorList>
    </citation>
    <scope>NUCLEOTIDE SEQUENCE [LARGE SCALE GENOMIC DNA]</scope>
    <source>
        <strain evidence="1 2">DSM 14526</strain>
    </source>
</reference>
<comment type="caution">
    <text evidence="1">The sequence shown here is derived from an EMBL/GenBank/DDBJ whole genome shotgun (WGS) entry which is preliminary data.</text>
</comment>
<name>A0AB37ZXA6_9LACT</name>
<dbReference type="AlphaFoldDB" id="A0AB37ZXA6"/>
<accession>A0AB37ZXA6</accession>
<proteinExistence type="predicted"/>
<dbReference type="Proteomes" id="UP000199042">
    <property type="component" value="Unassembled WGS sequence"/>
</dbReference>
<evidence type="ECO:0000313" key="2">
    <source>
        <dbReference type="Proteomes" id="UP000199042"/>
    </source>
</evidence>
<dbReference type="EMBL" id="FNQH01000001">
    <property type="protein sequence ID" value="SDZ94224.1"/>
    <property type="molecule type" value="Genomic_DNA"/>
</dbReference>
<dbReference type="RefSeq" id="WP_176974105.1">
    <property type="nucleotide sequence ID" value="NZ_FJNA01000002.1"/>
</dbReference>
<dbReference type="Pfam" id="PF19591">
    <property type="entry name" value="DUF6096"/>
    <property type="match status" value="1"/>
</dbReference>
<keyword evidence="2" id="KW-1185">Reference proteome</keyword>
<evidence type="ECO:0000313" key="1">
    <source>
        <dbReference type="EMBL" id="SDZ94224.1"/>
    </source>
</evidence>
<dbReference type="InterPro" id="IPR046078">
    <property type="entry name" value="DUF6096"/>
</dbReference>
<protein>
    <submittedName>
        <fullName evidence="1">Uncharacterized protein</fullName>
    </submittedName>
</protein>
<gene>
    <name evidence="1" type="ORF">SAMN04488525_101682</name>
</gene>